<dbReference type="FunFam" id="3.40.630.10:FF:000015">
    <property type="entry name" value="Aminoacyl-histidine dipeptidase PepD"/>
    <property type="match status" value="1"/>
</dbReference>
<dbReference type="Proteomes" id="UP000001412">
    <property type="component" value="Chromosome"/>
</dbReference>
<evidence type="ECO:0000256" key="6">
    <source>
        <dbReference type="ARBA" id="ARBA00022833"/>
    </source>
</evidence>
<evidence type="ECO:0000256" key="2">
    <source>
        <dbReference type="ARBA" id="ARBA00001947"/>
    </source>
</evidence>
<dbReference type="KEGG" id="ctc:CTC_02317"/>
<evidence type="ECO:0000256" key="1">
    <source>
        <dbReference type="ARBA" id="ARBA00001941"/>
    </source>
</evidence>
<sequence length="495" mass="55873">MLYMRRYKMYNSVESLSKNPVLNYFKEISNIPRGSGNEKEISDYFVAFAKKRDLEVIQDETLNVIIKKPATLGFEDVPTVILQGHVDMVCEKNKGIEHDFEKDPLKLRIIDDMIYATDTTLGADNGIALAYALALMDSKNIPHPNLEILLTTEEESTMNGAASLDGSLFEGKILINLDSEEEGKLLVSSAGGIDVEQVLPIKWKEIYEEYTCLNIHIKGLKGGHSGMAIDKGRGNSNKIMGRLLAGLNNKFSYFVTEINGGSKVNAIPRESEVKLLISPNMENDFIVEINTWEKVFKSEFRIADPDLRIYIEKVKDFSNKGFSKETTDKLIDTLILIPNGVNTMSMDIEGLVESSNNLGLVYNDDKNIFFQSEIRSAVKSLRSSILNQMKTIAKLLDCEFNTYIEYPEWVYNPDSRIRELCIKTYKERYGKEPEIIACHAGIESSILIDKIPGLDAISIGPDMYEVHNPSEHVSISSTLRTWDFLLEILANIKNY</sequence>
<evidence type="ECO:0000256" key="12">
    <source>
        <dbReference type="ARBA" id="ARBA00061423"/>
    </source>
</evidence>
<reference evidence="19 20" key="1">
    <citation type="journal article" date="2003" name="Proc. Natl. Acad. Sci. U.S.A.">
        <title>The genome sequence of Clostridium tetani, the causative agent of tetanus disease.</title>
        <authorList>
            <person name="Brueggemann H."/>
            <person name="Baumer S."/>
            <person name="Fricke W.F."/>
            <person name="Wiezer A."/>
            <person name="Liesegang H."/>
            <person name="Decker I."/>
            <person name="Herzberg C."/>
            <person name="Martinez-Arias R."/>
            <person name="Merkl R."/>
            <person name="Henne A."/>
            <person name="Gottschalk G."/>
        </authorList>
    </citation>
    <scope>NUCLEOTIDE SEQUENCE [LARGE SCALE GENOMIC DNA]</scope>
    <source>
        <strain evidence="20">Massachusetts / E88</strain>
    </source>
</reference>
<dbReference type="NCBIfam" id="TIGR01893">
    <property type="entry name" value="aa-his-dipept"/>
    <property type="match status" value="1"/>
</dbReference>
<gene>
    <name evidence="19" type="ordered locus">CTC_02317</name>
</gene>
<dbReference type="Pfam" id="PF01546">
    <property type="entry name" value="Peptidase_M20"/>
    <property type="match status" value="1"/>
</dbReference>
<comment type="cofactor">
    <cofactor evidence="1">
        <name>Co(2+)</name>
        <dbReference type="ChEBI" id="CHEBI:48828"/>
    </cofactor>
</comment>
<dbReference type="STRING" id="212717.CTC_02317"/>
<evidence type="ECO:0000259" key="18">
    <source>
        <dbReference type="Pfam" id="PF07687"/>
    </source>
</evidence>
<comment type="catalytic activity">
    <reaction evidence="9">
        <text>Hydrolysis of dipeptides, preferentially hydrophobic dipeptides including prolyl amino acids.</text>
        <dbReference type="EC" id="3.4.13.18"/>
    </reaction>
</comment>
<dbReference type="EMBL" id="AE015927">
    <property type="protein sequence ID" value="AAO36793.1"/>
    <property type="molecule type" value="Genomic_DNA"/>
</dbReference>
<dbReference type="Pfam" id="PF07687">
    <property type="entry name" value="M20_dimer"/>
    <property type="match status" value="1"/>
</dbReference>
<feature type="domain" description="Peptidase M20 dimerisation" evidence="18">
    <location>
        <begin position="216"/>
        <end position="300"/>
    </location>
</feature>
<evidence type="ECO:0000256" key="8">
    <source>
        <dbReference type="ARBA" id="ARBA00023285"/>
    </source>
</evidence>
<evidence type="ECO:0000256" key="17">
    <source>
        <dbReference type="ARBA" id="ARBA00078074"/>
    </source>
</evidence>
<name>Q891Q2_CLOTE</name>
<evidence type="ECO:0000256" key="14">
    <source>
        <dbReference type="ARBA" id="ARBA00075285"/>
    </source>
</evidence>
<evidence type="ECO:0000256" key="10">
    <source>
        <dbReference type="ARBA" id="ARBA00038976"/>
    </source>
</evidence>
<keyword evidence="8" id="KW-0170">Cobalt</keyword>
<evidence type="ECO:0000256" key="4">
    <source>
        <dbReference type="ARBA" id="ARBA00022723"/>
    </source>
</evidence>
<organism evidence="19 20">
    <name type="scientific">Clostridium tetani (strain Massachusetts / E88)</name>
    <dbReference type="NCBI Taxonomy" id="212717"/>
    <lineage>
        <taxon>Bacteria</taxon>
        <taxon>Bacillati</taxon>
        <taxon>Bacillota</taxon>
        <taxon>Clostridia</taxon>
        <taxon>Eubacteriales</taxon>
        <taxon>Clostridiaceae</taxon>
        <taxon>Clostridium</taxon>
    </lineage>
</organism>
<dbReference type="SUPFAM" id="SSF53187">
    <property type="entry name" value="Zn-dependent exopeptidases"/>
    <property type="match status" value="1"/>
</dbReference>
<dbReference type="GO" id="GO:0006508">
    <property type="term" value="P:proteolysis"/>
    <property type="evidence" value="ECO:0007669"/>
    <property type="project" value="UniProtKB-KW"/>
</dbReference>
<dbReference type="GO" id="GO:0070573">
    <property type="term" value="F:metallodipeptidase activity"/>
    <property type="evidence" value="ECO:0007669"/>
    <property type="project" value="TreeGrafter"/>
</dbReference>
<accession>Q891Q2</accession>
<comment type="similarity">
    <text evidence="12">Belongs to the peptidase M20C family.</text>
</comment>
<evidence type="ECO:0000313" key="19">
    <source>
        <dbReference type="EMBL" id="AAO36793.1"/>
    </source>
</evidence>
<dbReference type="InterPro" id="IPR001160">
    <property type="entry name" value="Peptidase_M20C"/>
</dbReference>
<evidence type="ECO:0000256" key="3">
    <source>
        <dbReference type="ARBA" id="ARBA00022670"/>
    </source>
</evidence>
<evidence type="ECO:0000256" key="11">
    <source>
        <dbReference type="ARBA" id="ARBA00044252"/>
    </source>
</evidence>
<keyword evidence="5" id="KW-0378">Hydrolase</keyword>
<evidence type="ECO:0000256" key="15">
    <source>
        <dbReference type="ARBA" id="ARBA00076004"/>
    </source>
</evidence>
<dbReference type="PANTHER" id="PTHR43501:SF1">
    <property type="entry name" value="CYTOSOL NON-SPECIFIC DIPEPTIDASE"/>
    <property type="match status" value="1"/>
</dbReference>
<evidence type="ECO:0000256" key="13">
    <source>
        <dbReference type="ARBA" id="ARBA00071271"/>
    </source>
</evidence>
<evidence type="ECO:0000256" key="7">
    <source>
        <dbReference type="ARBA" id="ARBA00023049"/>
    </source>
</evidence>
<dbReference type="AlphaFoldDB" id="Q891Q2"/>
<dbReference type="FunFam" id="3.40.630.10:FF:000072">
    <property type="entry name" value="Aminoacyl-histidine dipeptidase"/>
    <property type="match status" value="1"/>
</dbReference>
<keyword evidence="20" id="KW-1185">Reference proteome</keyword>
<comment type="cofactor">
    <cofactor evidence="2">
        <name>Zn(2+)</name>
        <dbReference type="ChEBI" id="CHEBI:29105"/>
    </cofactor>
</comment>
<keyword evidence="6" id="KW-0862">Zinc</keyword>
<keyword evidence="7" id="KW-0482">Metalloprotease</keyword>
<dbReference type="EC" id="3.4.13.18" evidence="10"/>
<dbReference type="HOGENOM" id="CLU_028526_0_0_9"/>
<evidence type="ECO:0000256" key="5">
    <source>
        <dbReference type="ARBA" id="ARBA00022801"/>
    </source>
</evidence>
<protein>
    <recommendedName>
        <fullName evidence="13">Cytosol non-specific dipeptidase</fullName>
        <ecNumber evidence="10">3.4.13.18</ecNumber>
    </recommendedName>
    <alternativeName>
        <fullName evidence="16">Aminoacyl-histidine dipeptidase</fullName>
    </alternativeName>
    <alternativeName>
        <fullName evidence="15">Beta-alanyl-histidine dipeptidase</fullName>
    </alternativeName>
    <alternativeName>
        <fullName evidence="14">Carnosinase</fullName>
    </alternativeName>
    <alternativeName>
        <fullName evidence="11">Peptidase D</fullName>
    </alternativeName>
    <alternativeName>
        <fullName evidence="17">Xaa-His dipeptidase</fullName>
    </alternativeName>
</protein>
<dbReference type="InterPro" id="IPR002933">
    <property type="entry name" value="Peptidase_M20"/>
</dbReference>
<dbReference type="PIRSF" id="PIRSF016599">
    <property type="entry name" value="Xaa-His_dipept"/>
    <property type="match status" value="1"/>
</dbReference>
<evidence type="ECO:0000313" key="20">
    <source>
        <dbReference type="Proteomes" id="UP000001412"/>
    </source>
</evidence>
<dbReference type="PANTHER" id="PTHR43501">
    <property type="entry name" value="CYTOSOL NON-SPECIFIC DIPEPTIDASE"/>
    <property type="match status" value="1"/>
</dbReference>
<dbReference type="GO" id="GO:0046872">
    <property type="term" value="F:metal ion binding"/>
    <property type="evidence" value="ECO:0007669"/>
    <property type="project" value="UniProtKB-KW"/>
</dbReference>
<dbReference type="PRINTS" id="PR00934">
    <property type="entry name" value="XHISDIPTASE"/>
</dbReference>
<evidence type="ECO:0000256" key="9">
    <source>
        <dbReference type="ARBA" id="ARBA00036421"/>
    </source>
</evidence>
<keyword evidence="3" id="KW-0645">Protease</keyword>
<evidence type="ECO:0000256" key="16">
    <source>
        <dbReference type="ARBA" id="ARBA00077688"/>
    </source>
</evidence>
<proteinExistence type="inferred from homology"/>
<keyword evidence="4" id="KW-0479">Metal-binding</keyword>
<dbReference type="Gene3D" id="3.40.630.10">
    <property type="entry name" value="Zn peptidases"/>
    <property type="match status" value="2"/>
</dbReference>
<dbReference type="GO" id="GO:0005829">
    <property type="term" value="C:cytosol"/>
    <property type="evidence" value="ECO:0007669"/>
    <property type="project" value="TreeGrafter"/>
</dbReference>
<dbReference type="CDD" id="cd03890">
    <property type="entry name" value="M20_pepD"/>
    <property type="match status" value="1"/>
</dbReference>
<dbReference type="InterPro" id="IPR011650">
    <property type="entry name" value="Peptidase_M20_dimer"/>
</dbReference>